<feature type="signal peptide" evidence="1">
    <location>
        <begin position="1"/>
        <end position="18"/>
    </location>
</feature>
<protein>
    <recommendedName>
        <fullName evidence="4">Lipocalin-like domain-containing protein</fullName>
    </recommendedName>
</protein>
<evidence type="ECO:0000256" key="1">
    <source>
        <dbReference type="SAM" id="SignalP"/>
    </source>
</evidence>
<comment type="caution">
    <text evidence="2">The sequence shown here is derived from an EMBL/GenBank/DDBJ whole genome shotgun (WGS) entry which is preliminary data.</text>
</comment>
<proteinExistence type="predicted"/>
<sequence length="131" mass="15100">MNYYKTILLLLFINTAYAQEYQSKNELKKQIIGTWHHEKSPEDKIVFFKDGSLKRFLGDNLRSTSRYKITKECDGEKLLQNNFFLKETSQNGTSSCAYIEGVNYNGNGILSLMTKSQGKIIVFKKDLTNNP</sequence>
<keyword evidence="3" id="KW-1185">Reference proteome</keyword>
<reference evidence="2" key="1">
    <citation type="submission" date="2021-10" db="EMBL/GenBank/DDBJ databases">
        <title>Gramella sp. ASW11-100T, isolated from marine sediment.</title>
        <authorList>
            <person name="Xia C."/>
        </authorList>
    </citation>
    <scope>NUCLEOTIDE SEQUENCE</scope>
    <source>
        <strain evidence="2">ASW11-100</strain>
    </source>
</reference>
<dbReference type="RefSeq" id="WP_229337226.1">
    <property type="nucleotide sequence ID" value="NZ_JAJBZG010000001.1"/>
</dbReference>
<keyword evidence="1" id="KW-0732">Signal</keyword>
<organism evidence="2 3">
    <name type="scientific">Christiangramia sediminis</name>
    <dbReference type="NCBI Taxonomy" id="2881336"/>
    <lineage>
        <taxon>Bacteria</taxon>
        <taxon>Pseudomonadati</taxon>
        <taxon>Bacteroidota</taxon>
        <taxon>Flavobacteriia</taxon>
        <taxon>Flavobacteriales</taxon>
        <taxon>Flavobacteriaceae</taxon>
        <taxon>Christiangramia</taxon>
    </lineage>
</organism>
<evidence type="ECO:0000313" key="2">
    <source>
        <dbReference type="EMBL" id="MCB7479827.1"/>
    </source>
</evidence>
<name>A0A9X1RVN2_9FLAO</name>
<accession>A0A9X1RVN2</accession>
<dbReference type="AlphaFoldDB" id="A0A9X1RVN2"/>
<evidence type="ECO:0000313" key="3">
    <source>
        <dbReference type="Proteomes" id="UP001139414"/>
    </source>
</evidence>
<dbReference type="Proteomes" id="UP001139414">
    <property type="component" value="Unassembled WGS sequence"/>
</dbReference>
<dbReference type="EMBL" id="JAJBZG010000001">
    <property type="protein sequence ID" value="MCB7479827.1"/>
    <property type="molecule type" value="Genomic_DNA"/>
</dbReference>
<feature type="chain" id="PRO_5040969512" description="Lipocalin-like domain-containing protein" evidence="1">
    <location>
        <begin position="19"/>
        <end position="131"/>
    </location>
</feature>
<gene>
    <name evidence="2" type="ORF">LGQ90_01010</name>
</gene>
<evidence type="ECO:0008006" key="4">
    <source>
        <dbReference type="Google" id="ProtNLM"/>
    </source>
</evidence>